<evidence type="ECO:0000256" key="6">
    <source>
        <dbReference type="ARBA" id="ARBA00022801"/>
    </source>
</evidence>
<feature type="transmembrane region" description="Helical" evidence="11">
    <location>
        <begin position="704"/>
        <end position="722"/>
    </location>
</feature>
<protein>
    <recommendedName>
        <fullName evidence="12">Peptidase M48 domain-containing protein</fullName>
    </recommendedName>
</protein>
<keyword evidence="9" id="KW-0482">Metalloprotease</keyword>
<dbReference type="InterPro" id="IPR001915">
    <property type="entry name" value="Peptidase_M48"/>
</dbReference>
<feature type="transmembrane region" description="Helical" evidence="11">
    <location>
        <begin position="380"/>
        <end position="398"/>
    </location>
</feature>
<feature type="transmembrane region" description="Helical" evidence="11">
    <location>
        <begin position="548"/>
        <end position="565"/>
    </location>
</feature>
<keyword evidence="10 11" id="KW-0472">Membrane</keyword>
<feature type="transmembrane region" description="Helical" evidence="11">
    <location>
        <begin position="636"/>
        <end position="654"/>
    </location>
</feature>
<evidence type="ECO:0000256" key="7">
    <source>
        <dbReference type="ARBA" id="ARBA00022833"/>
    </source>
</evidence>
<accession>W5WB23</accession>
<keyword evidence="6" id="KW-0378">Hydrolase</keyword>
<proteinExistence type="predicted"/>
<dbReference type="PANTHER" id="PTHR43221">
    <property type="entry name" value="PROTEASE HTPX"/>
    <property type="match status" value="1"/>
</dbReference>
<gene>
    <name evidence="13" type="ORF">KALB_4349</name>
</gene>
<comment type="cofactor">
    <cofactor evidence="1">
        <name>Zn(2+)</name>
        <dbReference type="ChEBI" id="CHEBI:29105"/>
    </cofactor>
</comment>
<evidence type="ECO:0000256" key="2">
    <source>
        <dbReference type="ARBA" id="ARBA00022475"/>
    </source>
</evidence>
<feature type="domain" description="Peptidase M48" evidence="12">
    <location>
        <begin position="134"/>
        <end position="332"/>
    </location>
</feature>
<dbReference type="PANTHER" id="PTHR43221:SF2">
    <property type="entry name" value="PROTEASE HTPX HOMOLOG"/>
    <property type="match status" value="1"/>
</dbReference>
<evidence type="ECO:0000256" key="10">
    <source>
        <dbReference type="ARBA" id="ARBA00023136"/>
    </source>
</evidence>
<dbReference type="InterPro" id="IPR050083">
    <property type="entry name" value="HtpX_protease"/>
</dbReference>
<evidence type="ECO:0000256" key="3">
    <source>
        <dbReference type="ARBA" id="ARBA00022670"/>
    </source>
</evidence>
<dbReference type="STRING" id="1449976.KALB_4349"/>
<keyword evidence="5" id="KW-0479">Metal-binding</keyword>
<dbReference type="Proteomes" id="UP000019225">
    <property type="component" value="Chromosome"/>
</dbReference>
<evidence type="ECO:0000313" key="13">
    <source>
        <dbReference type="EMBL" id="AHH97711.1"/>
    </source>
</evidence>
<feature type="transmembrane region" description="Helical" evidence="11">
    <location>
        <begin position="605"/>
        <end position="629"/>
    </location>
</feature>
<dbReference type="GO" id="GO:0046872">
    <property type="term" value="F:metal ion binding"/>
    <property type="evidence" value="ECO:0007669"/>
    <property type="project" value="UniProtKB-KW"/>
</dbReference>
<feature type="transmembrane region" description="Helical" evidence="11">
    <location>
        <begin position="340"/>
        <end position="360"/>
    </location>
</feature>
<feature type="transmembrane region" description="Helical" evidence="11">
    <location>
        <begin position="22"/>
        <end position="44"/>
    </location>
</feature>
<organism evidence="13 14">
    <name type="scientific">Kutzneria albida DSM 43870</name>
    <dbReference type="NCBI Taxonomy" id="1449976"/>
    <lineage>
        <taxon>Bacteria</taxon>
        <taxon>Bacillati</taxon>
        <taxon>Actinomycetota</taxon>
        <taxon>Actinomycetes</taxon>
        <taxon>Pseudonocardiales</taxon>
        <taxon>Pseudonocardiaceae</taxon>
        <taxon>Kutzneria</taxon>
    </lineage>
</organism>
<name>W5WB23_9PSEU</name>
<dbReference type="GO" id="GO:0004222">
    <property type="term" value="F:metalloendopeptidase activity"/>
    <property type="evidence" value="ECO:0007669"/>
    <property type="project" value="InterPro"/>
</dbReference>
<dbReference type="CDD" id="cd07329">
    <property type="entry name" value="M56_like"/>
    <property type="match status" value="1"/>
</dbReference>
<keyword evidence="8 11" id="KW-1133">Transmembrane helix</keyword>
<dbReference type="PATRIC" id="fig|1449976.3.peg.4377"/>
<dbReference type="OrthoDB" id="4889053at2"/>
<keyword evidence="14" id="KW-1185">Reference proteome</keyword>
<sequence length="865" mass="92836">MAADRPAATAILRVPSGTTQRFATLVVLTLASTLHIYGVFATIWPVATFTEDAHCQVRANLYLTSGATPDPDESKWNTYRECMSALFLPRLGWLFTGLLLLALAAVAIYYARPAWRVRRSRLQRIDQLPALWDKLREPLTELVATAGLAKPPEFLLDASSLRAGGVAFGHRRRPRVCLDAGLVALLDHDRPTFEAVVLHELAHVRNNDIATTYATLATWRAFLIIGLLPYLLVTIDPFLLSADPWHPPTLLPLTGPVTLGLAVRLAALVLLVYLARTAVLRSRERYADALVATWTGTTDPYRALAEQPRRRRVLSWIATHPSRAAREAAMRDPKSLLRPGFWEVLASGLAIQLAWAHLVSGLSSVSWYHSGNESFTVMRYVWGIAVGALVCVIAWRGAAHLRAGGTARGVFALPGAAMGLGLALGMYLQLQEAGEYVLQPSLLKLAVSAVLIGVSALVCVWAGHCARLLGEGVRTWRGLAAAAAVLLVCVSCLGWIRVAQAGDVLWQSYVQPAVALLEGYAHGTAWSLLDAQVIDTVVVPFLLNEDRILTAAALAALWLVPLLLASDPGRRVRLGLLAAGVGTLSWAVLVAVLRLAATGRGGAEFALVLTAWEIAAAVVVQFVLALLVLRRADWSTAALATWTLGVLACLGIWALHWTAGGQVDSIVAARPLQVLPFAGTAVTVLAVALVRPRRDRPVRAARPGRLVLAGVVAVSAFAVIWWPTANGAAPLLPPEPTSLAMNETEAVNIWIYGGGMDTFTAVGTANNTALQNFSTENLERIVSGCADLQPVLRRAEEFPKPPVARLRGSWTSALTELTTAAGECVKVYRDQTGNSALMTSSFRDGVAHLGETLAQIKQATEHAAG</sequence>
<evidence type="ECO:0000256" key="4">
    <source>
        <dbReference type="ARBA" id="ARBA00022692"/>
    </source>
</evidence>
<feature type="transmembrane region" description="Helical" evidence="11">
    <location>
        <begin position="253"/>
        <end position="275"/>
    </location>
</feature>
<feature type="transmembrane region" description="Helical" evidence="11">
    <location>
        <begin position="572"/>
        <end position="593"/>
    </location>
</feature>
<evidence type="ECO:0000256" key="11">
    <source>
        <dbReference type="SAM" id="Phobius"/>
    </source>
</evidence>
<feature type="transmembrane region" description="Helical" evidence="11">
    <location>
        <begin position="410"/>
        <end position="430"/>
    </location>
</feature>
<evidence type="ECO:0000256" key="9">
    <source>
        <dbReference type="ARBA" id="ARBA00023049"/>
    </source>
</evidence>
<feature type="transmembrane region" description="Helical" evidence="11">
    <location>
        <begin position="91"/>
        <end position="111"/>
    </location>
</feature>
<reference evidence="13 14" key="1">
    <citation type="journal article" date="2014" name="BMC Genomics">
        <title>Complete genome sequence of producer of the glycopeptide antibiotic Aculeximycin Kutzneria albida DSM 43870T, a representative of minor genus of Pseudonocardiaceae.</title>
        <authorList>
            <person name="Rebets Y."/>
            <person name="Tokovenko B."/>
            <person name="Lushchyk I."/>
            <person name="Ruckert C."/>
            <person name="Zaburannyi N."/>
            <person name="Bechthold A."/>
            <person name="Kalinowski J."/>
            <person name="Luzhetskyy A."/>
        </authorList>
    </citation>
    <scope>NUCLEOTIDE SEQUENCE [LARGE SCALE GENOMIC DNA]</scope>
    <source>
        <strain evidence="13">DSM 43870</strain>
    </source>
</reference>
<dbReference type="eggNOG" id="COG0501">
    <property type="taxonomic scope" value="Bacteria"/>
</dbReference>
<feature type="transmembrane region" description="Helical" evidence="11">
    <location>
        <begin position="442"/>
        <end position="463"/>
    </location>
</feature>
<feature type="transmembrane region" description="Helical" evidence="11">
    <location>
        <begin position="674"/>
        <end position="692"/>
    </location>
</feature>
<evidence type="ECO:0000313" key="14">
    <source>
        <dbReference type="Proteomes" id="UP000019225"/>
    </source>
</evidence>
<feature type="transmembrane region" description="Helical" evidence="11">
    <location>
        <begin position="213"/>
        <end position="233"/>
    </location>
</feature>
<dbReference type="KEGG" id="kal:KALB_4349"/>
<keyword evidence="3" id="KW-0645">Protease</keyword>
<dbReference type="HOGENOM" id="CLU_314210_0_0_11"/>
<dbReference type="Pfam" id="PF01435">
    <property type="entry name" value="Peptidase_M48"/>
    <property type="match status" value="1"/>
</dbReference>
<dbReference type="GO" id="GO:0006508">
    <property type="term" value="P:proteolysis"/>
    <property type="evidence" value="ECO:0007669"/>
    <property type="project" value="UniProtKB-KW"/>
</dbReference>
<dbReference type="AlphaFoldDB" id="W5WB23"/>
<dbReference type="RefSeq" id="WP_025357774.1">
    <property type="nucleotide sequence ID" value="NZ_CP007155.1"/>
</dbReference>
<keyword evidence="2" id="KW-1003">Cell membrane</keyword>
<dbReference type="Gene3D" id="3.30.2010.10">
    <property type="entry name" value="Metalloproteases ('zincins'), catalytic domain"/>
    <property type="match status" value="1"/>
</dbReference>
<keyword evidence="4 11" id="KW-0812">Transmembrane</keyword>
<dbReference type="EMBL" id="CP007155">
    <property type="protein sequence ID" value="AHH97711.1"/>
    <property type="molecule type" value="Genomic_DNA"/>
</dbReference>
<feature type="transmembrane region" description="Helical" evidence="11">
    <location>
        <begin position="475"/>
        <end position="496"/>
    </location>
</feature>
<evidence type="ECO:0000256" key="5">
    <source>
        <dbReference type="ARBA" id="ARBA00022723"/>
    </source>
</evidence>
<keyword evidence="7" id="KW-0862">Zinc</keyword>
<evidence type="ECO:0000259" key="12">
    <source>
        <dbReference type="Pfam" id="PF01435"/>
    </source>
</evidence>
<evidence type="ECO:0000256" key="1">
    <source>
        <dbReference type="ARBA" id="ARBA00001947"/>
    </source>
</evidence>
<evidence type="ECO:0000256" key="8">
    <source>
        <dbReference type="ARBA" id="ARBA00022989"/>
    </source>
</evidence>